<feature type="compositionally biased region" description="Polar residues" evidence="3">
    <location>
        <begin position="221"/>
        <end position="230"/>
    </location>
</feature>
<organism evidence="5 6">
    <name type="scientific">Cladosporium halotolerans</name>
    <dbReference type="NCBI Taxonomy" id="1052096"/>
    <lineage>
        <taxon>Eukaryota</taxon>
        <taxon>Fungi</taxon>
        <taxon>Dikarya</taxon>
        <taxon>Ascomycota</taxon>
        <taxon>Pezizomycotina</taxon>
        <taxon>Dothideomycetes</taxon>
        <taxon>Dothideomycetidae</taxon>
        <taxon>Cladosporiales</taxon>
        <taxon>Cladosporiaceae</taxon>
        <taxon>Cladosporium</taxon>
    </lineage>
</organism>
<dbReference type="PROSITE" id="PS00463">
    <property type="entry name" value="ZN2_CY6_FUNGAL_1"/>
    <property type="match status" value="1"/>
</dbReference>
<feature type="compositionally biased region" description="Polar residues" evidence="3">
    <location>
        <begin position="116"/>
        <end position="129"/>
    </location>
</feature>
<feature type="compositionally biased region" description="Polar residues" evidence="3">
    <location>
        <begin position="237"/>
        <end position="250"/>
    </location>
</feature>
<dbReference type="InterPro" id="IPR001138">
    <property type="entry name" value="Zn2Cys6_DnaBD"/>
</dbReference>
<dbReference type="Pfam" id="PF04082">
    <property type="entry name" value="Fungal_trans"/>
    <property type="match status" value="1"/>
</dbReference>
<evidence type="ECO:0000256" key="3">
    <source>
        <dbReference type="SAM" id="MobiDB-lite"/>
    </source>
</evidence>
<feature type="compositionally biased region" description="Low complexity" evidence="3">
    <location>
        <begin position="130"/>
        <end position="139"/>
    </location>
</feature>
<dbReference type="CDD" id="cd00067">
    <property type="entry name" value="GAL4"/>
    <property type="match status" value="1"/>
</dbReference>
<feature type="compositionally biased region" description="Polar residues" evidence="3">
    <location>
        <begin position="8"/>
        <end position="24"/>
    </location>
</feature>
<dbReference type="GO" id="GO:0003677">
    <property type="term" value="F:DNA binding"/>
    <property type="evidence" value="ECO:0007669"/>
    <property type="project" value="InterPro"/>
</dbReference>
<dbReference type="InterPro" id="IPR007219">
    <property type="entry name" value="XnlR_reg_dom"/>
</dbReference>
<sequence length="1041" mass="113342">MDIVHTSRPPSTDNDSVQSGSKNQAKPLRLVTNYGAPHPKRRRIGAACLTCRKRKTACSGERPFCDTCKQNKLDCAGYSNEAPAGSSSKRTVSGNPTRPALETRKSQTKVEDHSTQESQPGPQAATLQHTSSTSNSSNNVGDLSPTAARLSQDATAPATEPGVPEQPLFAGPRNRMPYFRWLGPTAVMPGFKQMVVKVKRQESELTRSSTDGGGAAGMKSPSLSNASNGTDYPAPSRFNTTPATVDSETRTPINLPFYDNSAMPLSELITQLGQTFFTHLGCNYPFLQRDRFLRDLEDKQVDAILVDAICALAARFSTHQLLTQQRNRDGSFFAPAEYGSAFGMRAKTALINTFAVPNVAAVQAALLLAYNEFGESRDSGLWMYLGIAIRLAQDLGMQNVQGLKYKGMEGPTPRQVKRHSMCESDYDKPRAPPKPTGKPEPSPEAVKDVDEHKAVEQERVDTFWAIFLLDRVVASGTGRRSTLRGKDIEVSFPPLGGTLHQSDWPQPFPALIRIVHLYGRVADLLNTIKSPSDVNAETSKRLASMESQVTNFYQGLSTRLHFDAVNFQYYMKAGEGTNFVLLHFWFHMLIVLLHQPTLLKTFEERMLQLFPNSQQLSMSSAKTIADILSYSQLMDAKAPLGNPFTTQPIYIAACAFLKETAEQTASSNLHSRVPSPTESSSNGRSDSGKSGTSTPKGNKKYSISNGSIVTPSGPRTPATGTVADRRSLAKHTLLATAASQHYQLCYKALQSLETYWGGTKYILTVLDQKFEGVGDPVLYTAEEVESSMEAPKPDPSFTTPGWRRRLSWGAQSTTAFGRDFLQGAEGEPGDHGKAIGWTLTGIMDSPSTNLAWHYPRDVNDFRDSVLLPSQAVSDHNSTHLSATGPFKHARSPSGPSQLAPGVTKAGLQPYSNSGSAVSDASLLLGLNNPYGNSKLHSPNMLPFQYSTSTPNMHDRATTQHSNAFPPPAQQPDIGPYPEMQPFGDMMIESQGVDMSMLGLDIMPWFDAPYGTTPDMMGLFDANVGGDSITGAQQEPTNQSGR</sequence>
<feature type="domain" description="Zn(2)-C6 fungal-type" evidence="4">
    <location>
        <begin position="47"/>
        <end position="75"/>
    </location>
</feature>
<feature type="compositionally biased region" description="Basic and acidic residues" evidence="3">
    <location>
        <begin position="420"/>
        <end position="430"/>
    </location>
</feature>
<evidence type="ECO:0000256" key="1">
    <source>
        <dbReference type="ARBA" id="ARBA00022723"/>
    </source>
</evidence>
<feature type="region of interest" description="Disordered" evidence="3">
    <location>
        <begin position="876"/>
        <end position="911"/>
    </location>
</feature>
<feature type="region of interest" description="Disordered" evidence="3">
    <location>
        <begin position="953"/>
        <end position="975"/>
    </location>
</feature>
<dbReference type="InterPro" id="IPR036864">
    <property type="entry name" value="Zn2-C6_fun-type_DNA-bd_sf"/>
</dbReference>
<feature type="compositionally biased region" description="Polar residues" evidence="3">
    <location>
        <begin position="692"/>
        <end position="710"/>
    </location>
</feature>
<feature type="region of interest" description="Disordered" evidence="3">
    <location>
        <begin position="1"/>
        <end position="39"/>
    </location>
</feature>
<dbReference type="SUPFAM" id="SSF57701">
    <property type="entry name" value="Zn2/Cys6 DNA-binding domain"/>
    <property type="match status" value="1"/>
</dbReference>
<feature type="compositionally biased region" description="Polar residues" evidence="3">
    <location>
        <begin position="665"/>
        <end position="678"/>
    </location>
</feature>
<evidence type="ECO:0000313" key="5">
    <source>
        <dbReference type="EMBL" id="KAL1582050.1"/>
    </source>
</evidence>
<dbReference type="AlphaFoldDB" id="A0AB34KEU8"/>
<keyword evidence="6" id="KW-1185">Reference proteome</keyword>
<dbReference type="RefSeq" id="XP_069225157.1">
    <property type="nucleotide sequence ID" value="XM_069377956.1"/>
</dbReference>
<dbReference type="EMBL" id="JAAQHG020000073">
    <property type="protein sequence ID" value="KAL1582050.1"/>
    <property type="molecule type" value="Genomic_DNA"/>
</dbReference>
<feature type="compositionally biased region" description="Pro residues" evidence="3">
    <location>
        <begin position="432"/>
        <end position="442"/>
    </location>
</feature>
<feature type="region of interest" description="Disordered" evidence="3">
    <location>
        <begin position="665"/>
        <end position="721"/>
    </location>
</feature>
<dbReference type="GO" id="GO:0006351">
    <property type="term" value="P:DNA-templated transcription"/>
    <property type="evidence" value="ECO:0007669"/>
    <property type="project" value="InterPro"/>
</dbReference>
<feature type="region of interest" description="Disordered" evidence="3">
    <location>
        <begin position="79"/>
        <end position="172"/>
    </location>
</feature>
<dbReference type="PANTHER" id="PTHR47783:SF1">
    <property type="entry name" value="ZN(II)2CYS6 TRANSCRIPTION FACTOR (EUROFUNG)"/>
    <property type="match status" value="1"/>
</dbReference>
<keyword evidence="2" id="KW-0539">Nucleus</keyword>
<comment type="caution">
    <text evidence="5">The sequence shown here is derived from an EMBL/GenBank/DDBJ whole genome shotgun (WGS) entry which is preliminary data.</text>
</comment>
<evidence type="ECO:0000313" key="6">
    <source>
        <dbReference type="Proteomes" id="UP000803884"/>
    </source>
</evidence>
<dbReference type="PROSITE" id="PS50048">
    <property type="entry name" value="ZN2_CY6_FUNGAL_2"/>
    <property type="match status" value="1"/>
</dbReference>
<dbReference type="Gene3D" id="4.10.240.10">
    <property type="entry name" value="Zn(2)-C6 fungal-type DNA-binding domain"/>
    <property type="match status" value="1"/>
</dbReference>
<dbReference type="CDD" id="cd12148">
    <property type="entry name" value="fungal_TF_MHR"/>
    <property type="match status" value="1"/>
</dbReference>
<feature type="region of interest" description="Disordered" evidence="3">
    <location>
        <begin position="406"/>
        <end position="451"/>
    </location>
</feature>
<dbReference type="Proteomes" id="UP000803884">
    <property type="component" value="Unassembled WGS sequence"/>
</dbReference>
<feature type="compositionally biased region" description="Basic and acidic residues" evidence="3">
    <location>
        <begin position="101"/>
        <end position="115"/>
    </location>
</feature>
<proteinExistence type="predicted"/>
<feature type="region of interest" description="Disordered" evidence="3">
    <location>
        <begin position="202"/>
        <end position="250"/>
    </location>
</feature>
<keyword evidence="1" id="KW-0479">Metal-binding</keyword>
<gene>
    <name evidence="5" type="ORF">WHR41_09353</name>
</gene>
<dbReference type="GO" id="GO:0000981">
    <property type="term" value="F:DNA-binding transcription factor activity, RNA polymerase II-specific"/>
    <property type="evidence" value="ECO:0007669"/>
    <property type="project" value="InterPro"/>
</dbReference>
<evidence type="ECO:0000259" key="4">
    <source>
        <dbReference type="PROSITE" id="PS50048"/>
    </source>
</evidence>
<dbReference type="SMART" id="SM00066">
    <property type="entry name" value="GAL4"/>
    <property type="match status" value="1"/>
</dbReference>
<accession>A0AB34KEU8</accession>
<feature type="region of interest" description="Disordered" evidence="3">
    <location>
        <begin position="784"/>
        <end position="803"/>
    </location>
</feature>
<protein>
    <recommendedName>
        <fullName evidence="4">Zn(2)-C6 fungal-type domain-containing protein</fullName>
    </recommendedName>
</protein>
<evidence type="ECO:0000256" key="2">
    <source>
        <dbReference type="ARBA" id="ARBA00023242"/>
    </source>
</evidence>
<dbReference type="SMART" id="SM00906">
    <property type="entry name" value="Fungal_trans"/>
    <property type="match status" value="1"/>
</dbReference>
<name>A0AB34KEU8_9PEZI</name>
<reference evidence="5 6" key="1">
    <citation type="journal article" date="2020" name="Microbiol. Resour. Announc.">
        <title>Draft Genome Sequence of a Cladosporium Species Isolated from the Mesophotic Ascidian Didemnum maculosum.</title>
        <authorList>
            <person name="Gioti A."/>
            <person name="Siaperas R."/>
            <person name="Nikolaivits E."/>
            <person name="Le Goff G."/>
            <person name="Ouazzani J."/>
            <person name="Kotoulas G."/>
            <person name="Topakas E."/>
        </authorList>
    </citation>
    <scope>NUCLEOTIDE SEQUENCE [LARGE SCALE GENOMIC DNA]</scope>
    <source>
        <strain evidence="5 6">TM138-S3</strain>
    </source>
</reference>
<feature type="compositionally biased region" description="Low complexity" evidence="3">
    <location>
        <begin position="679"/>
        <end position="691"/>
    </location>
</feature>
<feature type="compositionally biased region" description="Polar residues" evidence="3">
    <location>
        <begin position="85"/>
        <end position="96"/>
    </location>
</feature>
<dbReference type="GO" id="GO:0008270">
    <property type="term" value="F:zinc ion binding"/>
    <property type="evidence" value="ECO:0007669"/>
    <property type="project" value="InterPro"/>
</dbReference>
<dbReference type="Pfam" id="PF00172">
    <property type="entry name" value="Zn_clus"/>
    <property type="match status" value="1"/>
</dbReference>
<dbReference type="PANTHER" id="PTHR47783">
    <property type="entry name" value="ZN(II)2CYS6 TRANSCRIPTION FACTOR (EUROFUNG)-RELATED"/>
    <property type="match status" value="1"/>
</dbReference>
<dbReference type="GeneID" id="96010794"/>